<reference evidence="4" key="1">
    <citation type="submission" date="2016-11" db="EMBL/GenBank/DDBJ databases">
        <authorList>
            <person name="Varghese N."/>
            <person name="Submissions S."/>
        </authorList>
    </citation>
    <scope>NUCLEOTIDE SEQUENCE [LARGE SCALE GENOMIC DNA]</scope>
    <source>
        <strain evidence="4">DSM 19858</strain>
    </source>
</reference>
<dbReference type="STRING" id="192903.SAMN04488513_102162"/>
<dbReference type="PROSITE" id="PS50894">
    <property type="entry name" value="HPT"/>
    <property type="match status" value="1"/>
</dbReference>
<protein>
    <submittedName>
        <fullName evidence="3">Hpt domain-containing protein</fullName>
    </submittedName>
</protein>
<keyword evidence="1" id="KW-0597">Phosphoprotein</keyword>
<dbReference type="InterPro" id="IPR036641">
    <property type="entry name" value="HPT_dom_sf"/>
</dbReference>
<evidence type="ECO:0000313" key="3">
    <source>
        <dbReference type="EMBL" id="SHI88425.1"/>
    </source>
</evidence>
<dbReference type="GO" id="GO:0000160">
    <property type="term" value="P:phosphorelay signal transduction system"/>
    <property type="evidence" value="ECO:0007669"/>
    <property type="project" value="InterPro"/>
</dbReference>
<dbReference type="Gene3D" id="3.30.70.600">
    <property type="entry name" value="Ribosomal protein S10 domain"/>
    <property type="match status" value="1"/>
</dbReference>
<evidence type="ECO:0000256" key="1">
    <source>
        <dbReference type="PROSITE-ProRule" id="PRU00110"/>
    </source>
</evidence>
<dbReference type="RefSeq" id="WP_139278080.1">
    <property type="nucleotide sequence ID" value="NZ_FQYU01000002.1"/>
</dbReference>
<accession>A0A1M6ESP1</accession>
<gene>
    <name evidence="3" type="ORF">SAMN04488513_102162</name>
</gene>
<dbReference type="Gene3D" id="1.20.120.160">
    <property type="entry name" value="HPT domain"/>
    <property type="match status" value="1"/>
</dbReference>
<dbReference type="GO" id="GO:0004672">
    <property type="term" value="F:protein kinase activity"/>
    <property type="evidence" value="ECO:0007669"/>
    <property type="project" value="UniProtKB-ARBA"/>
</dbReference>
<dbReference type="OrthoDB" id="1442255at2"/>
<dbReference type="EMBL" id="FQYU01000002">
    <property type="protein sequence ID" value="SHI88425.1"/>
    <property type="molecule type" value="Genomic_DNA"/>
</dbReference>
<dbReference type="InterPro" id="IPR008207">
    <property type="entry name" value="Sig_transdc_His_kin_Hpt_dom"/>
</dbReference>
<dbReference type="SUPFAM" id="SSF47226">
    <property type="entry name" value="Histidine-containing phosphotransfer domain, HPT domain"/>
    <property type="match status" value="1"/>
</dbReference>
<sequence>MKADDLLKRVSDLEVLLNDFSQGQLRIDQAENLKQVFLFFKKTLVHSISSTGMYHSGPTGAKEKTSFDPLRSPCAENKTEDHIDIRTYDAIVNHFKTYDTVLKSLNIEPPMKTEIYSSFIYNNNGKSVLEKRESVDLMPLLDDCMGEMELLEELLKLYEKNAMEFIGLAKIHLQNADYQNLKMAAHKIKAGLAMLKTNDLYLIVSQMEHVCETNKDDKYLHFLYNCFVEELPLVIESLQEALSDLRKNNKH</sequence>
<keyword evidence="4" id="KW-1185">Reference proteome</keyword>
<dbReference type="AlphaFoldDB" id="A0A1M6ESP1"/>
<dbReference type="InterPro" id="IPR036838">
    <property type="entry name" value="Ribosomal_uS10_dom_sf"/>
</dbReference>
<evidence type="ECO:0000259" key="2">
    <source>
        <dbReference type="PROSITE" id="PS50894"/>
    </source>
</evidence>
<evidence type="ECO:0000313" key="4">
    <source>
        <dbReference type="Proteomes" id="UP000184543"/>
    </source>
</evidence>
<dbReference type="Proteomes" id="UP000184543">
    <property type="component" value="Unassembled WGS sequence"/>
</dbReference>
<organism evidence="3 4">
    <name type="scientific">Pseudozobellia thermophila</name>
    <dbReference type="NCBI Taxonomy" id="192903"/>
    <lineage>
        <taxon>Bacteria</taxon>
        <taxon>Pseudomonadati</taxon>
        <taxon>Bacteroidota</taxon>
        <taxon>Flavobacteriia</taxon>
        <taxon>Flavobacteriales</taxon>
        <taxon>Flavobacteriaceae</taxon>
        <taxon>Pseudozobellia</taxon>
    </lineage>
</organism>
<name>A0A1M6ESP1_9FLAO</name>
<proteinExistence type="predicted"/>
<feature type="modified residue" description="Phosphohistidine" evidence="1">
    <location>
        <position position="186"/>
    </location>
</feature>
<feature type="domain" description="HPt" evidence="2">
    <location>
        <begin position="147"/>
        <end position="245"/>
    </location>
</feature>